<dbReference type="PANTHER" id="PTHR43065">
    <property type="entry name" value="SENSOR HISTIDINE KINASE"/>
    <property type="match status" value="1"/>
</dbReference>
<dbReference type="SUPFAM" id="SSF55874">
    <property type="entry name" value="ATPase domain of HSP90 chaperone/DNA topoisomerase II/histidine kinase"/>
    <property type="match status" value="1"/>
</dbReference>
<comment type="caution">
    <text evidence="7">The sequence shown here is derived from an EMBL/GenBank/DDBJ whole genome shotgun (WGS) entry which is preliminary data.</text>
</comment>
<evidence type="ECO:0000256" key="3">
    <source>
        <dbReference type="ARBA" id="ARBA00022553"/>
    </source>
</evidence>
<comment type="catalytic activity">
    <reaction evidence="1">
        <text>ATP + protein L-histidine = ADP + protein N-phospho-L-histidine.</text>
        <dbReference type="EC" id="2.7.13.3"/>
    </reaction>
</comment>
<evidence type="ECO:0000256" key="5">
    <source>
        <dbReference type="SAM" id="Phobius"/>
    </source>
</evidence>
<evidence type="ECO:0000256" key="2">
    <source>
        <dbReference type="ARBA" id="ARBA00012438"/>
    </source>
</evidence>
<dbReference type="InterPro" id="IPR005467">
    <property type="entry name" value="His_kinase_dom"/>
</dbReference>
<evidence type="ECO:0000259" key="6">
    <source>
        <dbReference type="PROSITE" id="PS50109"/>
    </source>
</evidence>
<evidence type="ECO:0000256" key="4">
    <source>
        <dbReference type="SAM" id="Coils"/>
    </source>
</evidence>
<dbReference type="InterPro" id="IPR036097">
    <property type="entry name" value="HisK_dim/P_sf"/>
</dbReference>
<organism evidence="7 8">
    <name type="scientific">Spirosoma arboris</name>
    <dbReference type="NCBI Taxonomy" id="2682092"/>
    <lineage>
        <taxon>Bacteria</taxon>
        <taxon>Pseudomonadati</taxon>
        <taxon>Bacteroidota</taxon>
        <taxon>Cytophagia</taxon>
        <taxon>Cytophagales</taxon>
        <taxon>Cytophagaceae</taxon>
        <taxon>Spirosoma</taxon>
    </lineage>
</organism>
<dbReference type="InterPro" id="IPR003594">
    <property type="entry name" value="HATPase_dom"/>
</dbReference>
<accession>A0A7K1SR05</accession>
<dbReference type="PANTHER" id="PTHR43065:SF42">
    <property type="entry name" value="TWO-COMPONENT SENSOR PPRA"/>
    <property type="match status" value="1"/>
</dbReference>
<keyword evidence="8" id="KW-1185">Reference proteome</keyword>
<evidence type="ECO:0000256" key="1">
    <source>
        <dbReference type="ARBA" id="ARBA00000085"/>
    </source>
</evidence>
<name>A0A7K1SR05_9BACT</name>
<dbReference type="PRINTS" id="PR00344">
    <property type="entry name" value="BCTRLSENSOR"/>
</dbReference>
<dbReference type="Gene3D" id="1.10.287.130">
    <property type="match status" value="1"/>
</dbReference>
<dbReference type="SUPFAM" id="SSF47384">
    <property type="entry name" value="Homodimeric domain of signal transducing histidine kinase"/>
    <property type="match status" value="1"/>
</dbReference>
<evidence type="ECO:0000313" key="7">
    <source>
        <dbReference type="EMBL" id="MVM36232.1"/>
    </source>
</evidence>
<dbReference type="InterPro" id="IPR004358">
    <property type="entry name" value="Sig_transdc_His_kin-like_C"/>
</dbReference>
<gene>
    <name evidence="7" type="ORF">GO755_39850</name>
</gene>
<dbReference type="Gene3D" id="3.30.565.10">
    <property type="entry name" value="Histidine kinase-like ATPase, C-terminal domain"/>
    <property type="match status" value="1"/>
</dbReference>
<protein>
    <recommendedName>
        <fullName evidence="2">histidine kinase</fullName>
        <ecNumber evidence="2">2.7.13.3</ecNumber>
    </recommendedName>
</protein>
<feature type="coiled-coil region" evidence="4">
    <location>
        <begin position="65"/>
        <end position="140"/>
    </location>
</feature>
<dbReference type="PROSITE" id="PS50109">
    <property type="entry name" value="HIS_KIN"/>
    <property type="match status" value="1"/>
</dbReference>
<dbReference type="SMART" id="SM00388">
    <property type="entry name" value="HisKA"/>
    <property type="match status" value="1"/>
</dbReference>
<feature type="domain" description="Histidine kinase" evidence="6">
    <location>
        <begin position="235"/>
        <end position="477"/>
    </location>
</feature>
<dbReference type="EMBL" id="WPIN01000034">
    <property type="protein sequence ID" value="MVM36232.1"/>
    <property type="molecule type" value="Genomic_DNA"/>
</dbReference>
<sequence>MSYDKSSTRHQISGQFRFVTTKSSLLLAEVYEEAGLPLEAYKYLKEYQKLRKESDQKDEASYLADVEIRSTIEKEEQEKNRLKQEKLQQSQHILAIEKQREIDGLKAQAEKQLLESKAEQAELDKKLDKERLEAKALQNKRQQDYQISLLNLDIDTQRKVRTGLLGGLALFALFVAVLFRQNHVKQRFNALLSKQKVEIERQRDQLDHTLTELKSTQTQLIQKEKLASLGELTAGIAHEIQNPLNFVNNFSEVSTELVTELEEERHKPQRDTELETELLADLKANLRKINHHGGRASSIVKGMLEHSRVETGEKRPTDLNALADEYLKIAYHGLKAKDKSFACELVTEFDPALEPLETVPQEIGRVLLNLYNNAFYAVAQRASQTHHADYQPTVWVSTSQVAGKEVVRVRDNGTGIPESVKSKIFQPFFTTKPTGEGTGLGLSLSYDIVTKGHGGTLLVESHQGEGTEFRIELPTYKG</sequence>
<keyword evidence="5" id="KW-0812">Transmembrane</keyword>
<dbReference type="Pfam" id="PF00512">
    <property type="entry name" value="HisKA"/>
    <property type="match status" value="1"/>
</dbReference>
<dbReference type="InterPro" id="IPR036890">
    <property type="entry name" value="HATPase_C_sf"/>
</dbReference>
<feature type="transmembrane region" description="Helical" evidence="5">
    <location>
        <begin position="162"/>
        <end position="179"/>
    </location>
</feature>
<dbReference type="SMART" id="SM00387">
    <property type="entry name" value="HATPase_c"/>
    <property type="match status" value="1"/>
</dbReference>
<dbReference type="CDD" id="cd00082">
    <property type="entry name" value="HisKA"/>
    <property type="match status" value="1"/>
</dbReference>
<dbReference type="GO" id="GO:0000155">
    <property type="term" value="F:phosphorelay sensor kinase activity"/>
    <property type="evidence" value="ECO:0007669"/>
    <property type="project" value="InterPro"/>
</dbReference>
<dbReference type="InterPro" id="IPR003661">
    <property type="entry name" value="HisK_dim/P_dom"/>
</dbReference>
<keyword evidence="5" id="KW-0472">Membrane</keyword>
<dbReference type="Pfam" id="PF02518">
    <property type="entry name" value="HATPase_c"/>
    <property type="match status" value="1"/>
</dbReference>
<keyword evidence="4" id="KW-0175">Coiled coil</keyword>
<dbReference type="EC" id="2.7.13.3" evidence="2"/>
<evidence type="ECO:0000313" key="8">
    <source>
        <dbReference type="Proteomes" id="UP000436006"/>
    </source>
</evidence>
<keyword evidence="5" id="KW-1133">Transmembrane helix</keyword>
<proteinExistence type="predicted"/>
<dbReference type="Proteomes" id="UP000436006">
    <property type="component" value="Unassembled WGS sequence"/>
</dbReference>
<reference evidence="7 8" key="1">
    <citation type="submission" date="2019-12" db="EMBL/GenBank/DDBJ databases">
        <title>Spirosoma sp. HMF4905 genome sequencing and assembly.</title>
        <authorList>
            <person name="Kang H."/>
            <person name="Cha I."/>
            <person name="Kim H."/>
            <person name="Joh K."/>
        </authorList>
    </citation>
    <scope>NUCLEOTIDE SEQUENCE [LARGE SCALE GENOMIC DNA]</scope>
    <source>
        <strain evidence="7 8">HMF4905</strain>
    </source>
</reference>
<dbReference type="AlphaFoldDB" id="A0A7K1SR05"/>
<keyword evidence="3" id="KW-0597">Phosphoprotein</keyword>